<comment type="similarity">
    <text evidence="2">Belongs to the CPA3 antiporters (TC 2.A.63) subunit A family.</text>
</comment>
<keyword evidence="7 9" id="KW-0472">Membrane</keyword>
<evidence type="ECO:0000256" key="2">
    <source>
        <dbReference type="ARBA" id="ARBA00008483"/>
    </source>
</evidence>
<dbReference type="PANTHER" id="PTHR42682">
    <property type="entry name" value="HYDROGENASE-4 COMPONENT F"/>
    <property type="match status" value="1"/>
</dbReference>
<evidence type="ECO:0000256" key="4">
    <source>
        <dbReference type="ARBA" id="ARBA00022692"/>
    </source>
</evidence>
<evidence type="ECO:0000259" key="10">
    <source>
        <dbReference type="Pfam" id="PF00361"/>
    </source>
</evidence>
<dbReference type="EMBL" id="JADKNH010000008">
    <property type="protein sequence ID" value="MBF4694132.1"/>
    <property type="molecule type" value="Genomic_DNA"/>
</dbReference>
<evidence type="ECO:0000256" key="5">
    <source>
        <dbReference type="ARBA" id="ARBA00022989"/>
    </source>
</evidence>
<evidence type="ECO:0000259" key="11">
    <source>
        <dbReference type="Pfam" id="PF00662"/>
    </source>
</evidence>
<evidence type="ECO:0000313" key="13">
    <source>
        <dbReference type="Proteomes" id="UP000614200"/>
    </source>
</evidence>
<sequence>MNFVLLSILLSPIFSGLINIIAFKRQRLFSKVLILLTLLGIIGLELYLFKGHIGAETQGIQIIGPMRIHFKVDGLAMIFMLLASFLWFFTACYSFDYMRGENRETAFNGYLMFVLTPVLGIAMSANLMTLYIFYELLTLTTFPLVIFRGTEESLQLGKKYLVYSFVGSSMIIAGMSLYFFQTGLLDFSPLIQFASPYFKLSYILLFLGFGVKAALVPFHSWLPSAMIAPTPVSALLHAVAVVKSSVFSLIRVTYFLFGYQFLNVYHEIQVGLLILITISILVGAFLAFHQSNLKKRLAYSTISQLGYIMLGIVLSNEVALTGSILHLINHALIKISLFFTVGMMYKRAHITDFPEVDGLGKRMPLTFSVFMWSTISIMGLPPSNGFVSKWFLAMGAIHQGRILFVFVLLTSAFMTAIYLLPVGINAFFKKETTLHEVEPLSLSVTLPLMAITIANIYLGLFPNGVIRFIEVHVIQNIF</sequence>
<feature type="domain" description="NADH:quinone oxidoreductase/Mrp antiporter transmembrane" evidence="10">
    <location>
        <begin position="124"/>
        <end position="415"/>
    </location>
</feature>
<keyword evidence="3" id="KW-1003">Cell membrane</keyword>
<feature type="transmembrane region" description="Helical" evidence="9">
    <location>
        <begin position="107"/>
        <end position="125"/>
    </location>
</feature>
<feature type="transmembrane region" description="Helical" evidence="9">
    <location>
        <begin position="6"/>
        <end position="23"/>
    </location>
</feature>
<keyword evidence="6" id="KW-0560">Oxidoreductase</keyword>
<dbReference type="Pfam" id="PF00361">
    <property type="entry name" value="Proton_antipo_M"/>
    <property type="match status" value="1"/>
</dbReference>
<feature type="transmembrane region" description="Helical" evidence="9">
    <location>
        <begin position="131"/>
        <end position="148"/>
    </location>
</feature>
<dbReference type="PANTHER" id="PTHR42682:SF4">
    <property type="entry name" value="NADH-UBIQUINONE_PLASTOQUINONE"/>
    <property type="match status" value="1"/>
</dbReference>
<organism evidence="12 13">
    <name type="scientific">Fusibacter ferrireducens</name>
    <dbReference type="NCBI Taxonomy" id="2785058"/>
    <lineage>
        <taxon>Bacteria</taxon>
        <taxon>Bacillati</taxon>
        <taxon>Bacillota</taxon>
        <taxon>Clostridia</taxon>
        <taxon>Eubacteriales</taxon>
        <taxon>Eubacteriales Family XII. Incertae Sedis</taxon>
        <taxon>Fusibacter</taxon>
    </lineage>
</organism>
<feature type="transmembrane region" description="Helical" evidence="9">
    <location>
        <begin position="402"/>
        <end position="428"/>
    </location>
</feature>
<comment type="subcellular location">
    <subcellularLocation>
        <location evidence="1">Cell membrane</location>
        <topology evidence="1">Multi-pass membrane protein</topology>
    </subcellularLocation>
    <subcellularLocation>
        <location evidence="8">Membrane</location>
        <topology evidence="8">Multi-pass membrane protein</topology>
    </subcellularLocation>
</comment>
<evidence type="ECO:0000256" key="7">
    <source>
        <dbReference type="ARBA" id="ARBA00023136"/>
    </source>
</evidence>
<keyword evidence="4 8" id="KW-0812">Transmembrane</keyword>
<evidence type="ECO:0000256" key="3">
    <source>
        <dbReference type="ARBA" id="ARBA00022475"/>
    </source>
</evidence>
<feature type="transmembrane region" description="Helical" evidence="9">
    <location>
        <begin position="327"/>
        <end position="345"/>
    </location>
</feature>
<accession>A0ABR9ZUI6</accession>
<protein>
    <submittedName>
        <fullName evidence="12">Monovalent cation/H+ antiporter subunit D family protein</fullName>
    </submittedName>
</protein>
<feature type="transmembrane region" description="Helical" evidence="9">
    <location>
        <begin position="200"/>
        <end position="222"/>
    </location>
</feature>
<feature type="transmembrane region" description="Helical" evidence="9">
    <location>
        <begin position="160"/>
        <end position="180"/>
    </location>
</feature>
<evidence type="ECO:0000256" key="8">
    <source>
        <dbReference type="RuleBase" id="RU000320"/>
    </source>
</evidence>
<evidence type="ECO:0000256" key="1">
    <source>
        <dbReference type="ARBA" id="ARBA00004651"/>
    </source>
</evidence>
<comment type="caution">
    <text evidence="12">The sequence shown here is derived from an EMBL/GenBank/DDBJ whole genome shotgun (WGS) entry which is preliminary data.</text>
</comment>
<name>A0ABR9ZUI6_9FIRM</name>
<evidence type="ECO:0000256" key="6">
    <source>
        <dbReference type="ARBA" id="ARBA00023002"/>
    </source>
</evidence>
<feature type="transmembrane region" description="Helical" evidence="9">
    <location>
        <begin position="234"/>
        <end position="256"/>
    </location>
</feature>
<evidence type="ECO:0000256" key="9">
    <source>
        <dbReference type="SAM" id="Phobius"/>
    </source>
</evidence>
<dbReference type="PRINTS" id="PR01434">
    <property type="entry name" value="NADHDHGNASE5"/>
</dbReference>
<feature type="transmembrane region" description="Helical" evidence="9">
    <location>
        <begin position="32"/>
        <end position="49"/>
    </location>
</feature>
<keyword evidence="13" id="KW-1185">Reference proteome</keyword>
<feature type="transmembrane region" description="Helical" evidence="9">
    <location>
        <begin position="297"/>
        <end position="315"/>
    </location>
</feature>
<gene>
    <name evidence="12" type="ORF">ISU02_13505</name>
</gene>
<evidence type="ECO:0000313" key="12">
    <source>
        <dbReference type="EMBL" id="MBF4694132.1"/>
    </source>
</evidence>
<dbReference type="RefSeq" id="WP_194702375.1">
    <property type="nucleotide sequence ID" value="NZ_JADKNH010000008.1"/>
</dbReference>
<feature type="domain" description="NADH-Ubiquinone oxidoreductase (complex I) chain 5 N-terminal" evidence="11">
    <location>
        <begin position="67"/>
        <end position="107"/>
    </location>
</feature>
<reference evidence="12 13" key="1">
    <citation type="submission" date="2020-11" db="EMBL/GenBank/DDBJ databases">
        <title>Fusibacter basophilias sp. nov.</title>
        <authorList>
            <person name="Qiu D."/>
        </authorList>
    </citation>
    <scope>NUCLEOTIDE SEQUENCE [LARGE SCALE GENOMIC DNA]</scope>
    <source>
        <strain evidence="12 13">Q10-2</strain>
    </source>
</reference>
<proteinExistence type="inferred from homology"/>
<feature type="transmembrane region" description="Helical" evidence="9">
    <location>
        <begin position="75"/>
        <end position="95"/>
    </location>
</feature>
<feature type="transmembrane region" description="Helical" evidence="9">
    <location>
        <begin position="440"/>
        <end position="460"/>
    </location>
</feature>
<dbReference type="InterPro" id="IPR001516">
    <property type="entry name" value="Proton_antipo_N"/>
</dbReference>
<dbReference type="Pfam" id="PF00662">
    <property type="entry name" value="Proton_antipo_N"/>
    <property type="match status" value="1"/>
</dbReference>
<keyword evidence="5 9" id="KW-1133">Transmembrane helix</keyword>
<dbReference type="InterPro" id="IPR001750">
    <property type="entry name" value="ND/Mrp_TM"/>
</dbReference>
<feature type="transmembrane region" description="Helical" evidence="9">
    <location>
        <begin position="268"/>
        <end position="288"/>
    </location>
</feature>
<dbReference type="InterPro" id="IPR052175">
    <property type="entry name" value="ComplexI-like_HydComp"/>
</dbReference>
<dbReference type="Proteomes" id="UP000614200">
    <property type="component" value="Unassembled WGS sequence"/>
</dbReference>